<feature type="compositionally biased region" description="Polar residues" evidence="2">
    <location>
        <begin position="439"/>
        <end position="464"/>
    </location>
</feature>
<organism evidence="4 5">
    <name type="scientific">Tanacetum coccineum</name>
    <dbReference type="NCBI Taxonomy" id="301880"/>
    <lineage>
        <taxon>Eukaryota</taxon>
        <taxon>Viridiplantae</taxon>
        <taxon>Streptophyta</taxon>
        <taxon>Embryophyta</taxon>
        <taxon>Tracheophyta</taxon>
        <taxon>Spermatophyta</taxon>
        <taxon>Magnoliopsida</taxon>
        <taxon>eudicotyledons</taxon>
        <taxon>Gunneridae</taxon>
        <taxon>Pentapetalae</taxon>
        <taxon>asterids</taxon>
        <taxon>campanulids</taxon>
        <taxon>Asterales</taxon>
        <taxon>Asteraceae</taxon>
        <taxon>Asteroideae</taxon>
        <taxon>Anthemideae</taxon>
        <taxon>Anthemidinae</taxon>
        <taxon>Tanacetum</taxon>
    </lineage>
</organism>
<keyword evidence="5" id="KW-1185">Reference proteome</keyword>
<feature type="compositionally biased region" description="Basic residues" evidence="2">
    <location>
        <begin position="995"/>
        <end position="1006"/>
    </location>
</feature>
<feature type="transmembrane region" description="Helical" evidence="3">
    <location>
        <begin position="86"/>
        <end position="119"/>
    </location>
</feature>
<dbReference type="CDD" id="cd22265">
    <property type="entry name" value="UDM1_RNF168"/>
    <property type="match status" value="1"/>
</dbReference>
<gene>
    <name evidence="4" type="ORF">Tco_0861135</name>
</gene>
<reference evidence="4" key="2">
    <citation type="submission" date="2022-01" db="EMBL/GenBank/DDBJ databases">
        <authorList>
            <person name="Yamashiro T."/>
            <person name="Shiraishi A."/>
            <person name="Satake H."/>
            <person name="Nakayama K."/>
        </authorList>
    </citation>
    <scope>NUCLEOTIDE SEQUENCE</scope>
</reference>
<evidence type="ECO:0000313" key="4">
    <source>
        <dbReference type="EMBL" id="GJT14093.1"/>
    </source>
</evidence>
<evidence type="ECO:0000313" key="5">
    <source>
        <dbReference type="Proteomes" id="UP001151760"/>
    </source>
</evidence>
<feature type="region of interest" description="Disordered" evidence="2">
    <location>
        <begin position="986"/>
        <end position="1006"/>
    </location>
</feature>
<dbReference type="Proteomes" id="UP001151760">
    <property type="component" value="Unassembled WGS sequence"/>
</dbReference>
<sequence length="1432" mass="158944">MVVITGEMLTQEYVRKILEEASEDDHFTRGPWLSAVQYLAAEGSIATGCFGDMITFIKNGKLENVVASLNASVWKAIRLKRMPKMWFLLHLTISAETQSFLLMFLVSADFVLFLLMYFICAETSLHLRHISFTQLFNFSLFNTPNHNPAVKYLPFFILFDHSTMADLKFYVEHNKVAFLEKTKRKSDGFHDIIDFINSTPIRYALVTNPIVRESLVRQFWATASEVSLPDGAVGIEATIDGHAHTITEASIRSSLRLNDQGATVCLPTDDIYSGLAAIGYVPDQGVWRLCFFKNKFSPQWKFLVHTLIHCIDSKVGSWNQIGSHMASALLCLAHRRPYNFSSLIFQSMVSNITGTKKFLMYPRFIQLILNVQTTDTTSLPSNALTAKLFANMRNFQGTVMPLLPSMLNIVDENVGQSSQEVPQIHPDPTPSTVDPPVSESAQAPSVVVTSSGHPGQSSTATVETSGGPIFESPLRSPHVSPPVTPPVSTTEGVAGDPVTLTSLSLVVNSLVQKVSSLENALTDTKQTHGKVIIKLINKVKRLEDKLKQRQRNVIVSDEDDEMVEPDADWDAFLDLARRSPTSGHVTPLMTTTSKPLSEEEIKAALTLSTAREKQRSFTRLHQASSISAERVDDSTDRMDATDDTISAAVGIPAESSGLATSIPSPLFTASTVVSTATVAHPSTSFAPSTVEKASSPLRDPTKGKGVAEPTSPVQSLTTKELEDQHAAILEAERQEAFEMEARQSQVAEQVYYDSLLAQRLVEEEEREQRDKAELSSMRQTELDAYARNLTDAEWVDMSTQLHTNPTLAAEILGSDVNDDNFVDRVLELMRKRRKELAAQKAKEKREKPMTQAQQRDFMRTFVKNQSTAVYTVGWSMTDVRSLDDAHLLDEYNKIRRALDRIHAQTLQRSLKRSGDSFISSEPKRMKDAQPSSVSTQHSPSSISAAKVFISADVPADSSIPAEASISAEFSIPAEASISADAVKEDIPSGTTSLRRSGRKKTFTKKKATSSTTTPTLTYYYIEEGDPDAEYKQYLRYASDEDVPSVDLSQAVGSDLAHWEVLSTDFGLGEIHLVRWADGSERRFTTLRDLLPYVGRSDLVILYGLVMTKYADSPASGLGLDLWGSLRNLIAASETYDASIVWHDQDQWQIHSWHFYGETGVHVLETVAGEIVYMFADKTYPIARSTLQMLLDHGLEIDSIPFAPMLHLLCGGSKLVAVKTLLGLSLVADLIHCYTFFQDSTRPSRLASSYCCCCQVILAQLLWCIHIVLLSILQVLKILIYYWKLDNKQVTIQFRGGLPERSLTGISQVLLVGSVMVEAHASRLRWTIYPVLLADAAESVRDAIGFEYCLASSSGWTKVKKYLPDINLHLHLEEIKVDKTLCFVEEPVEIIDREVKSLKRSRISIVSLCGYCLEAACASGEYHDDKKDATKSG</sequence>
<comment type="caution">
    <text evidence="4">The sequence shown here is derived from an EMBL/GenBank/DDBJ whole genome shotgun (WGS) entry which is preliminary data.</text>
</comment>
<keyword evidence="3" id="KW-1133">Transmembrane helix</keyword>
<keyword evidence="1" id="KW-0175">Coiled coil</keyword>
<feature type="coiled-coil region" evidence="1">
    <location>
        <begin position="507"/>
        <end position="552"/>
    </location>
</feature>
<accession>A0ABQ5BHS2</accession>
<keyword evidence="3" id="KW-0812">Transmembrane</keyword>
<reference evidence="4" key="1">
    <citation type="journal article" date="2022" name="Int. J. Mol. Sci.">
        <title>Draft Genome of Tanacetum Coccineum: Genomic Comparison of Closely Related Tanacetum-Family Plants.</title>
        <authorList>
            <person name="Yamashiro T."/>
            <person name="Shiraishi A."/>
            <person name="Nakayama K."/>
            <person name="Satake H."/>
        </authorList>
    </citation>
    <scope>NUCLEOTIDE SEQUENCE</scope>
</reference>
<evidence type="ECO:0000256" key="2">
    <source>
        <dbReference type="SAM" id="MobiDB-lite"/>
    </source>
</evidence>
<feature type="region of interest" description="Disordered" evidence="2">
    <location>
        <begin position="682"/>
        <end position="714"/>
    </location>
</feature>
<feature type="region of interest" description="Disordered" evidence="2">
    <location>
        <begin position="416"/>
        <end position="492"/>
    </location>
</feature>
<keyword evidence="3" id="KW-0472">Membrane</keyword>
<evidence type="ECO:0008006" key="6">
    <source>
        <dbReference type="Google" id="ProtNLM"/>
    </source>
</evidence>
<protein>
    <recommendedName>
        <fullName evidence="6">Synaptobrevin, longin-like domain protein</fullName>
    </recommendedName>
</protein>
<proteinExistence type="predicted"/>
<name>A0ABQ5BHS2_9ASTR</name>
<evidence type="ECO:0000256" key="1">
    <source>
        <dbReference type="SAM" id="Coils"/>
    </source>
</evidence>
<evidence type="ECO:0000256" key="3">
    <source>
        <dbReference type="SAM" id="Phobius"/>
    </source>
</evidence>
<dbReference type="EMBL" id="BQNB010013283">
    <property type="protein sequence ID" value="GJT14093.1"/>
    <property type="molecule type" value="Genomic_DNA"/>
</dbReference>
<feature type="region of interest" description="Disordered" evidence="2">
    <location>
        <begin position="911"/>
        <end position="939"/>
    </location>
</feature>